<dbReference type="InterPro" id="IPR006199">
    <property type="entry name" value="LexA_DNA-bd_dom"/>
</dbReference>
<dbReference type="Gene3D" id="1.10.10.10">
    <property type="entry name" value="Winged helix-like DNA-binding domain superfamily/Winged helix DNA-binding domain"/>
    <property type="match status" value="1"/>
</dbReference>
<accession>A0ABW5R3G1</accession>
<feature type="coiled-coil region" evidence="1">
    <location>
        <begin position="69"/>
        <end position="96"/>
    </location>
</feature>
<keyword evidence="1" id="KW-0175">Coiled coil</keyword>
<evidence type="ECO:0000256" key="1">
    <source>
        <dbReference type="SAM" id="Coils"/>
    </source>
</evidence>
<dbReference type="InterPro" id="IPR036390">
    <property type="entry name" value="WH_DNA-bd_sf"/>
</dbReference>
<protein>
    <submittedName>
        <fullName evidence="3">LexA family protein</fullName>
    </submittedName>
</protein>
<organism evidence="3 4">
    <name type="scientific">Paenibacillus thailandensis</name>
    <dbReference type="NCBI Taxonomy" id="393250"/>
    <lineage>
        <taxon>Bacteria</taxon>
        <taxon>Bacillati</taxon>
        <taxon>Bacillota</taxon>
        <taxon>Bacilli</taxon>
        <taxon>Bacillales</taxon>
        <taxon>Paenibacillaceae</taxon>
        <taxon>Paenibacillus</taxon>
    </lineage>
</organism>
<sequence length="99" mass="11670">MEHHLKPQQKKLLDFLKEHLKSKGYPPSIREICIGTGYRSTSTVHRILDKLEEQGYIQRNPKEPRSLTVTGHKSREEELLQRIAELEAELNEYKRRYGA</sequence>
<keyword evidence="4" id="KW-1185">Reference proteome</keyword>
<dbReference type="InterPro" id="IPR050077">
    <property type="entry name" value="LexA_repressor"/>
</dbReference>
<gene>
    <name evidence="3" type="ORF">ACFSW5_21485</name>
</gene>
<evidence type="ECO:0000313" key="3">
    <source>
        <dbReference type="EMBL" id="MFD2662831.1"/>
    </source>
</evidence>
<dbReference type="SUPFAM" id="SSF46785">
    <property type="entry name" value="Winged helix' DNA-binding domain"/>
    <property type="match status" value="1"/>
</dbReference>
<feature type="domain" description="LexA repressor DNA-binding" evidence="2">
    <location>
        <begin position="4"/>
        <end position="65"/>
    </location>
</feature>
<proteinExistence type="predicted"/>
<evidence type="ECO:0000313" key="4">
    <source>
        <dbReference type="Proteomes" id="UP001597493"/>
    </source>
</evidence>
<reference evidence="4" key="1">
    <citation type="journal article" date="2019" name="Int. J. Syst. Evol. Microbiol.">
        <title>The Global Catalogue of Microorganisms (GCM) 10K type strain sequencing project: providing services to taxonomists for standard genome sequencing and annotation.</title>
        <authorList>
            <consortium name="The Broad Institute Genomics Platform"/>
            <consortium name="The Broad Institute Genome Sequencing Center for Infectious Disease"/>
            <person name="Wu L."/>
            <person name="Ma J."/>
        </authorList>
    </citation>
    <scope>NUCLEOTIDE SEQUENCE [LARGE SCALE GENOMIC DNA]</scope>
    <source>
        <strain evidence="4">TISTR 1827</strain>
    </source>
</reference>
<name>A0ABW5R3G1_9BACL</name>
<dbReference type="Pfam" id="PF01726">
    <property type="entry name" value="LexA_DNA_bind"/>
    <property type="match status" value="1"/>
</dbReference>
<dbReference type="InterPro" id="IPR036388">
    <property type="entry name" value="WH-like_DNA-bd_sf"/>
</dbReference>
<dbReference type="EMBL" id="JBHUMY010000032">
    <property type="protein sequence ID" value="MFD2662831.1"/>
    <property type="molecule type" value="Genomic_DNA"/>
</dbReference>
<dbReference type="RefSeq" id="WP_379277720.1">
    <property type="nucleotide sequence ID" value="NZ_JBHUGT010000030.1"/>
</dbReference>
<dbReference type="Proteomes" id="UP001597493">
    <property type="component" value="Unassembled WGS sequence"/>
</dbReference>
<dbReference type="PANTHER" id="PTHR33516">
    <property type="entry name" value="LEXA REPRESSOR"/>
    <property type="match status" value="1"/>
</dbReference>
<comment type="caution">
    <text evidence="3">The sequence shown here is derived from an EMBL/GenBank/DDBJ whole genome shotgun (WGS) entry which is preliminary data.</text>
</comment>
<dbReference type="PANTHER" id="PTHR33516:SF2">
    <property type="entry name" value="LEXA REPRESSOR-RELATED"/>
    <property type="match status" value="1"/>
</dbReference>
<evidence type="ECO:0000259" key="2">
    <source>
        <dbReference type="Pfam" id="PF01726"/>
    </source>
</evidence>